<dbReference type="PROSITE" id="PS50977">
    <property type="entry name" value="HTH_TETR_2"/>
    <property type="match status" value="1"/>
</dbReference>
<gene>
    <name evidence="7" type="ORF">BJY16_003845</name>
</gene>
<dbReference type="SUPFAM" id="SSF46689">
    <property type="entry name" value="Homeodomain-like"/>
    <property type="match status" value="1"/>
</dbReference>
<evidence type="ECO:0000256" key="5">
    <source>
        <dbReference type="PROSITE-ProRule" id="PRU00335"/>
    </source>
</evidence>
<dbReference type="PANTHER" id="PTHR30055">
    <property type="entry name" value="HTH-TYPE TRANSCRIPTIONAL REGULATOR RUTR"/>
    <property type="match status" value="1"/>
</dbReference>
<dbReference type="InterPro" id="IPR001647">
    <property type="entry name" value="HTH_TetR"/>
</dbReference>
<feature type="DNA-binding region" description="H-T-H motif" evidence="5">
    <location>
        <begin position="31"/>
        <end position="50"/>
    </location>
</feature>
<dbReference type="InterPro" id="IPR036271">
    <property type="entry name" value="Tet_transcr_reg_TetR-rel_C_sf"/>
</dbReference>
<dbReference type="InterPro" id="IPR050109">
    <property type="entry name" value="HTH-type_TetR-like_transc_reg"/>
</dbReference>
<dbReference type="Gene3D" id="1.10.357.10">
    <property type="entry name" value="Tetracycline Repressor, domain 2"/>
    <property type="match status" value="1"/>
</dbReference>
<name>A0A7W7M839_9ACTN</name>
<keyword evidence="4" id="KW-0804">Transcription</keyword>
<dbReference type="Pfam" id="PF13977">
    <property type="entry name" value="TetR_C_6"/>
    <property type="match status" value="1"/>
</dbReference>
<evidence type="ECO:0000256" key="1">
    <source>
        <dbReference type="ARBA" id="ARBA00022491"/>
    </source>
</evidence>
<comment type="caution">
    <text evidence="7">The sequence shown here is derived from an EMBL/GenBank/DDBJ whole genome shotgun (WGS) entry which is preliminary data.</text>
</comment>
<dbReference type="GO" id="GO:0003700">
    <property type="term" value="F:DNA-binding transcription factor activity"/>
    <property type="evidence" value="ECO:0007669"/>
    <property type="project" value="TreeGrafter"/>
</dbReference>
<dbReference type="GO" id="GO:0000976">
    <property type="term" value="F:transcription cis-regulatory region binding"/>
    <property type="evidence" value="ECO:0007669"/>
    <property type="project" value="TreeGrafter"/>
</dbReference>
<dbReference type="PANTHER" id="PTHR30055:SF228">
    <property type="entry name" value="TRANSCRIPTIONAL REGULATOR-RELATED"/>
    <property type="match status" value="1"/>
</dbReference>
<evidence type="ECO:0000256" key="3">
    <source>
        <dbReference type="ARBA" id="ARBA00023125"/>
    </source>
</evidence>
<dbReference type="EMBL" id="JACHNB010000001">
    <property type="protein sequence ID" value="MBB4740386.1"/>
    <property type="molecule type" value="Genomic_DNA"/>
</dbReference>
<dbReference type="Pfam" id="PF00440">
    <property type="entry name" value="TetR_N"/>
    <property type="match status" value="1"/>
</dbReference>
<dbReference type="RefSeq" id="WP_185040909.1">
    <property type="nucleotide sequence ID" value="NZ_BAABFG010000005.1"/>
</dbReference>
<keyword evidence="3 5" id="KW-0238">DNA-binding</keyword>
<dbReference type="InterPro" id="IPR039538">
    <property type="entry name" value="BetI_C"/>
</dbReference>
<dbReference type="AlphaFoldDB" id="A0A7W7M839"/>
<feature type="domain" description="HTH tetR-type" evidence="6">
    <location>
        <begin position="8"/>
        <end position="68"/>
    </location>
</feature>
<sequence length="216" mass="23740">MPKIVDPLERRRAVADAVHAVVAREGLEAASLRNVAEEAGLAIGSIRHYFAGHDELIIFALQELGRRVGERVWAHAERLLEEPGGSREDRRRRTEDLLAEFLPLDSVRRDELVLWHEFAVAARTHPSLFGHADAIQQTLYGLVLRTLQGAQQAGGLPAALDVELESIRLRALLDGLGMQAALFAERFPVELQRAVVRRHLDSLVGAVPAVPAADAP</sequence>
<accession>A0A7W7M839</accession>
<keyword evidence="1" id="KW-0678">Repressor</keyword>
<dbReference type="Proteomes" id="UP000546162">
    <property type="component" value="Unassembled WGS sequence"/>
</dbReference>
<keyword evidence="2" id="KW-0805">Transcription regulation</keyword>
<evidence type="ECO:0000313" key="7">
    <source>
        <dbReference type="EMBL" id="MBB4740386.1"/>
    </source>
</evidence>
<keyword evidence="8" id="KW-1185">Reference proteome</keyword>
<protein>
    <submittedName>
        <fullName evidence="7">AcrR family transcriptional regulator</fullName>
    </submittedName>
</protein>
<dbReference type="SUPFAM" id="SSF48498">
    <property type="entry name" value="Tetracyclin repressor-like, C-terminal domain"/>
    <property type="match status" value="1"/>
</dbReference>
<reference evidence="7 8" key="1">
    <citation type="submission" date="2020-08" db="EMBL/GenBank/DDBJ databases">
        <title>Sequencing the genomes of 1000 actinobacteria strains.</title>
        <authorList>
            <person name="Klenk H.-P."/>
        </authorList>
    </citation>
    <scope>NUCLEOTIDE SEQUENCE [LARGE SCALE GENOMIC DNA]</scope>
    <source>
        <strain evidence="7 8">DSM 45809</strain>
    </source>
</reference>
<proteinExistence type="predicted"/>
<evidence type="ECO:0000256" key="4">
    <source>
        <dbReference type="ARBA" id="ARBA00023163"/>
    </source>
</evidence>
<dbReference type="InterPro" id="IPR009057">
    <property type="entry name" value="Homeodomain-like_sf"/>
</dbReference>
<evidence type="ECO:0000313" key="8">
    <source>
        <dbReference type="Proteomes" id="UP000546162"/>
    </source>
</evidence>
<organism evidence="7 8">
    <name type="scientific">Actinoplanes octamycinicus</name>
    <dbReference type="NCBI Taxonomy" id="135948"/>
    <lineage>
        <taxon>Bacteria</taxon>
        <taxon>Bacillati</taxon>
        <taxon>Actinomycetota</taxon>
        <taxon>Actinomycetes</taxon>
        <taxon>Micromonosporales</taxon>
        <taxon>Micromonosporaceae</taxon>
        <taxon>Actinoplanes</taxon>
    </lineage>
</organism>
<evidence type="ECO:0000259" key="6">
    <source>
        <dbReference type="PROSITE" id="PS50977"/>
    </source>
</evidence>
<evidence type="ECO:0000256" key="2">
    <source>
        <dbReference type="ARBA" id="ARBA00023015"/>
    </source>
</evidence>